<sequence length="95" mass="10884">MDSHKDKELAFLPVSITLSAWDRAVDRFSIAEWERRQLALIKTAQDAWSKRAVPSDTEVTFSLTLFVRLGEESVELTESFLVKYDDYKLIITSAS</sequence>
<evidence type="ECO:0000313" key="2">
    <source>
        <dbReference type="Proteomes" id="UP000038750"/>
    </source>
</evidence>
<gene>
    <name evidence="1" type="ORF">ERS008530_01290</name>
</gene>
<dbReference type="RefSeq" id="WP_050073133.1">
    <property type="nucleotide sequence ID" value="NZ_CPZJ01000004.1"/>
</dbReference>
<dbReference type="AlphaFoldDB" id="A0A0T9M1J6"/>
<reference evidence="1 2" key="1">
    <citation type="submission" date="2015-03" db="EMBL/GenBank/DDBJ databases">
        <authorList>
            <person name="Murphy D."/>
        </authorList>
    </citation>
    <scope>NUCLEOTIDE SEQUENCE [LARGE SCALE GENOMIC DNA]</scope>
    <source>
        <strain evidence="1 2">BR165/97</strain>
    </source>
</reference>
<dbReference type="EMBL" id="CPZJ01000004">
    <property type="protein sequence ID" value="CNF47674.1"/>
    <property type="molecule type" value="Genomic_DNA"/>
</dbReference>
<accession>A0A0T9M1J6</accession>
<proteinExistence type="predicted"/>
<evidence type="ECO:0000313" key="1">
    <source>
        <dbReference type="EMBL" id="CNF47674.1"/>
    </source>
</evidence>
<dbReference type="OrthoDB" id="6471630at2"/>
<protein>
    <submittedName>
        <fullName evidence="1">Uncharacterized protein</fullName>
    </submittedName>
</protein>
<organism evidence="1 2">
    <name type="scientific">Yersinia intermedia</name>
    <dbReference type="NCBI Taxonomy" id="631"/>
    <lineage>
        <taxon>Bacteria</taxon>
        <taxon>Pseudomonadati</taxon>
        <taxon>Pseudomonadota</taxon>
        <taxon>Gammaproteobacteria</taxon>
        <taxon>Enterobacterales</taxon>
        <taxon>Yersiniaceae</taxon>
        <taxon>Yersinia</taxon>
    </lineage>
</organism>
<name>A0A0T9M1J6_YERIN</name>
<dbReference type="Proteomes" id="UP000038750">
    <property type="component" value="Unassembled WGS sequence"/>
</dbReference>